<keyword evidence="6 7" id="KW-0472">Membrane</keyword>
<evidence type="ECO:0000256" key="6">
    <source>
        <dbReference type="ARBA" id="ARBA00023136"/>
    </source>
</evidence>
<dbReference type="InterPro" id="IPR035906">
    <property type="entry name" value="MetI-like_sf"/>
</dbReference>
<dbReference type="EMBL" id="JACONZ010000004">
    <property type="protein sequence ID" value="MBC5582158.1"/>
    <property type="molecule type" value="Genomic_DNA"/>
</dbReference>
<comment type="caution">
    <text evidence="9">The sequence shown here is derived from an EMBL/GenBank/DDBJ whole genome shotgun (WGS) entry which is preliminary data.</text>
</comment>
<feature type="transmembrane region" description="Helical" evidence="7">
    <location>
        <begin position="98"/>
        <end position="121"/>
    </location>
</feature>
<dbReference type="GO" id="GO:0005886">
    <property type="term" value="C:plasma membrane"/>
    <property type="evidence" value="ECO:0007669"/>
    <property type="project" value="UniProtKB-SubCell"/>
</dbReference>
<dbReference type="Pfam" id="PF00528">
    <property type="entry name" value="BPD_transp_1"/>
    <property type="match status" value="1"/>
</dbReference>
<comment type="subcellular location">
    <subcellularLocation>
        <location evidence="1 7">Cell membrane</location>
        <topology evidence="1 7">Multi-pass membrane protein</topology>
    </subcellularLocation>
</comment>
<keyword evidence="2 7" id="KW-0813">Transport</keyword>
<keyword evidence="10" id="KW-1185">Reference proteome</keyword>
<dbReference type="InterPro" id="IPR000515">
    <property type="entry name" value="MetI-like"/>
</dbReference>
<evidence type="ECO:0000256" key="7">
    <source>
        <dbReference type="RuleBase" id="RU363032"/>
    </source>
</evidence>
<dbReference type="PROSITE" id="PS50928">
    <property type="entry name" value="ABC_TM1"/>
    <property type="match status" value="1"/>
</dbReference>
<feature type="domain" description="ABC transmembrane type-1" evidence="8">
    <location>
        <begin position="94"/>
        <end position="291"/>
    </location>
</feature>
<keyword evidence="3" id="KW-1003">Cell membrane</keyword>
<keyword evidence="4 7" id="KW-0812">Transmembrane</keyword>
<evidence type="ECO:0000256" key="1">
    <source>
        <dbReference type="ARBA" id="ARBA00004651"/>
    </source>
</evidence>
<dbReference type="GO" id="GO:0055085">
    <property type="term" value="P:transmembrane transport"/>
    <property type="evidence" value="ECO:0007669"/>
    <property type="project" value="InterPro"/>
</dbReference>
<dbReference type="PANTHER" id="PTHR43163">
    <property type="entry name" value="DIPEPTIDE TRANSPORT SYSTEM PERMEASE PROTEIN DPPB-RELATED"/>
    <property type="match status" value="1"/>
</dbReference>
<organism evidence="9 10">
    <name type="scientific">Anaerofilum hominis</name>
    <dbReference type="NCBI Taxonomy" id="2763016"/>
    <lineage>
        <taxon>Bacteria</taxon>
        <taxon>Bacillati</taxon>
        <taxon>Bacillota</taxon>
        <taxon>Clostridia</taxon>
        <taxon>Eubacteriales</taxon>
        <taxon>Oscillospiraceae</taxon>
        <taxon>Anaerofilum</taxon>
    </lineage>
</organism>
<dbReference type="Gene3D" id="1.10.3720.10">
    <property type="entry name" value="MetI-like"/>
    <property type="match status" value="1"/>
</dbReference>
<feature type="transmembrane region" description="Helical" evidence="7">
    <location>
        <begin position="226"/>
        <end position="252"/>
    </location>
</feature>
<evidence type="ECO:0000256" key="3">
    <source>
        <dbReference type="ARBA" id="ARBA00022475"/>
    </source>
</evidence>
<reference evidence="9" key="1">
    <citation type="submission" date="2020-08" db="EMBL/GenBank/DDBJ databases">
        <title>Genome public.</title>
        <authorList>
            <person name="Liu C."/>
            <person name="Sun Q."/>
        </authorList>
    </citation>
    <scope>NUCLEOTIDE SEQUENCE</scope>
    <source>
        <strain evidence="9">BX8</strain>
    </source>
</reference>
<proteinExistence type="inferred from homology"/>
<dbReference type="PANTHER" id="PTHR43163:SF6">
    <property type="entry name" value="DIPEPTIDE TRANSPORT SYSTEM PERMEASE PROTEIN DPPB-RELATED"/>
    <property type="match status" value="1"/>
</dbReference>
<evidence type="ECO:0000313" key="10">
    <source>
        <dbReference type="Proteomes" id="UP000659630"/>
    </source>
</evidence>
<protein>
    <submittedName>
        <fullName evidence="9">ABC transporter permease</fullName>
    </submittedName>
</protein>
<name>A0A923L1P3_9FIRM</name>
<evidence type="ECO:0000256" key="4">
    <source>
        <dbReference type="ARBA" id="ARBA00022692"/>
    </source>
</evidence>
<evidence type="ECO:0000256" key="5">
    <source>
        <dbReference type="ARBA" id="ARBA00022989"/>
    </source>
</evidence>
<comment type="similarity">
    <text evidence="7">Belongs to the binding-protein-dependent transport system permease family.</text>
</comment>
<evidence type="ECO:0000313" key="9">
    <source>
        <dbReference type="EMBL" id="MBC5582158.1"/>
    </source>
</evidence>
<dbReference type="Proteomes" id="UP000659630">
    <property type="component" value="Unassembled WGS sequence"/>
</dbReference>
<gene>
    <name evidence="9" type="ORF">H8S23_11630</name>
</gene>
<feature type="transmembrane region" description="Helical" evidence="7">
    <location>
        <begin position="170"/>
        <end position="188"/>
    </location>
</feature>
<dbReference type="AlphaFoldDB" id="A0A923L1P3"/>
<sequence length="306" mass="33111">MKRYVLMRVLKALLTIWAVYTLVFFLTRVTGDPVEWLTIAGASDSAKETLRQNLGLDLPLVQQYFKSLFGLFTGDTGTSYYYARSVSDLFAERIGPTLSLGAIVMALTILIGVPLGMLAAVRHNTLLDRGLMSLAIVGNTMPNFILGILLIFIFSLKLRALPSGGMGTPLHYILPVIAMAVGPTASVARLTRSSLLDVIGQDHLDCARAKGMREWNVVLKHGMRNALIPVITILGGQLSAMIGGSVVVETVFAWPGIGTLIVTSAQQRDFPVVVFGVLVIAASVTFVNLLVDLSYGLLDPRIRDSH</sequence>
<accession>A0A923L1P3</accession>
<evidence type="ECO:0000259" key="8">
    <source>
        <dbReference type="PROSITE" id="PS50928"/>
    </source>
</evidence>
<dbReference type="InterPro" id="IPR045621">
    <property type="entry name" value="BPD_transp_1_N"/>
</dbReference>
<dbReference type="SUPFAM" id="SSF161098">
    <property type="entry name" value="MetI-like"/>
    <property type="match status" value="1"/>
</dbReference>
<dbReference type="Pfam" id="PF19300">
    <property type="entry name" value="BPD_transp_1_N"/>
    <property type="match status" value="1"/>
</dbReference>
<dbReference type="CDD" id="cd06261">
    <property type="entry name" value="TM_PBP2"/>
    <property type="match status" value="1"/>
</dbReference>
<evidence type="ECO:0000256" key="2">
    <source>
        <dbReference type="ARBA" id="ARBA00022448"/>
    </source>
</evidence>
<keyword evidence="5 7" id="KW-1133">Transmembrane helix</keyword>
<dbReference type="RefSeq" id="WP_186888503.1">
    <property type="nucleotide sequence ID" value="NZ_JACONZ010000004.1"/>
</dbReference>
<feature type="transmembrane region" description="Helical" evidence="7">
    <location>
        <begin position="272"/>
        <end position="298"/>
    </location>
</feature>
<feature type="transmembrane region" description="Helical" evidence="7">
    <location>
        <begin position="133"/>
        <end position="158"/>
    </location>
</feature>